<protein>
    <submittedName>
        <fullName evidence="3">Vegetative cell wall gp1</fullName>
    </submittedName>
</protein>
<dbReference type="AlphaFoldDB" id="A0A3M7MA59"/>
<feature type="compositionally biased region" description="Basic and acidic residues" evidence="1">
    <location>
        <begin position="491"/>
        <end position="512"/>
    </location>
</feature>
<evidence type="ECO:0000256" key="1">
    <source>
        <dbReference type="SAM" id="MobiDB-lite"/>
    </source>
</evidence>
<proteinExistence type="predicted"/>
<dbReference type="EMBL" id="KE747826">
    <property type="protein sequence ID" value="RMZ71352.1"/>
    <property type="molecule type" value="Genomic_DNA"/>
</dbReference>
<evidence type="ECO:0000259" key="2">
    <source>
        <dbReference type="Pfam" id="PF22893"/>
    </source>
</evidence>
<sequence>MHSQAPWNKLVTLNMSVTFGSVGDIISVCLLVKDLVIALDKTRGSKAEYQATIRELWILDRALLEIDLLTRQHGSGATPELRSLCETAKQAVSRCQELVSDFLARIRKYDSAFDGKGSKLKEAAMGIRWRVEEKDALEQFRVNIVGTSSSLQLLLVTAIVTLLGVNRKEITDKLNETKRISDTANSAHDAALECIKDRIDLANQNIEAGNSILCKFTKALRMKWLRQLGYELKSLMCSVIAGNVLTYEAIMRLQASLPGSMDRGLIEEPAVFQDPLGRISPIHLQFITSWDTFHAVLESRFQHMPGFNKVKQRHYLLWDVGKCRQFKRSRPWQSTFLPGKKVTMSFCFRAKLPLDFLPEYKSQFDSTFGRCSKCGESADIPGSEYSTSPIIHCKKCSYVYQVADLFDEKMLFLAGEVEDEKTTKEHPASMLSPYERRHWYTPREEDDPNDFQRNVFLGYWATGVGPVIIPPLIELPRDEYVKRIRDEPPWNEHVKRKRDEANKDCYEDAETKRPRRKENLDDE</sequence>
<keyword evidence="4" id="KW-1185">Reference proteome</keyword>
<gene>
    <name evidence="3" type="ORF">GMOD_00005894</name>
</gene>
<organism evidence="3 4">
    <name type="scientific">Pyrenophora seminiperda CCB06</name>
    <dbReference type="NCBI Taxonomy" id="1302712"/>
    <lineage>
        <taxon>Eukaryota</taxon>
        <taxon>Fungi</taxon>
        <taxon>Dikarya</taxon>
        <taxon>Ascomycota</taxon>
        <taxon>Pezizomycotina</taxon>
        <taxon>Dothideomycetes</taxon>
        <taxon>Pleosporomycetidae</taxon>
        <taxon>Pleosporales</taxon>
        <taxon>Pleosporineae</taxon>
        <taxon>Pleosporaceae</taxon>
        <taxon>Pyrenophora</taxon>
    </lineage>
</organism>
<feature type="region of interest" description="Disordered" evidence="1">
    <location>
        <begin position="491"/>
        <end position="523"/>
    </location>
</feature>
<dbReference type="InterPro" id="IPR054464">
    <property type="entry name" value="ULD_fung"/>
</dbReference>
<evidence type="ECO:0000313" key="4">
    <source>
        <dbReference type="Proteomes" id="UP000265663"/>
    </source>
</evidence>
<evidence type="ECO:0000313" key="3">
    <source>
        <dbReference type="EMBL" id="RMZ71352.1"/>
    </source>
</evidence>
<dbReference type="OrthoDB" id="3045089at2759"/>
<name>A0A3M7MA59_9PLEO</name>
<feature type="domain" description="Ubiquitin-like" evidence="2">
    <location>
        <begin position="267"/>
        <end position="348"/>
    </location>
</feature>
<reference evidence="3 4" key="1">
    <citation type="journal article" date="2014" name="PLoS ONE">
        <title>De novo Genome Assembly of the Fungal Plant Pathogen Pyrenophora semeniperda.</title>
        <authorList>
            <person name="Soliai M.M."/>
            <person name="Meyer S.E."/>
            <person name="Udall J.A."/>
            <person name="Elzinga D.E."/>
            <person name="Hermansen R.A."/>
            <person name="Bodily P.M."/>
            <person name="Hart A.A."/>
            <person name="Coleman C.E."/>
        </authorList>
    </citation>
    <scope>NUCLEOTIDE SEQUENCE [LARGE SCALE GENOMIC DNA]</scope>
    <source>
        <strain evidence="3 4">CCB06</strain>
        <tissue evidence="3">Mycelium</tissue>
    </source>
</reference>
<accession>A0A3M7MA59</accession>
<dbReference type="PANTHER" id="PTHR38886:SF1">
    <property type="entry name" value="NACHT-NTPASE AND P-LOOP NTPASES N-TERMINAL DOMAIN-CONTAINING PROTEIN"/>
    <property type="match status" value="1"/>
</dbReference>
<dbReference type="Proteomes" id="UP000265663">
    <property type="component" value="Unassembled WGS sequence"/>
</dbReference>
<dbReference type="PANTHER" id="PTHR38886">
    <property type="entry name" value="SESA DOMAIN-CONTAINING PROTEIN"/>
    <property type="match status" value="1"/>
</dbReference>
<dbReference type="Pfam" id="PF22893">
    <property type="entry name" value="ULD_2"/>
    <property type="match status" value="1"/>
</dbReference>